<accession>A0A8H7BQV7</accession>
<gene>
    <name evidence="3" type="ORF">EC973_006631</name>
</gene>
<sequence length="130" mass="12859">MRFQAVLFAVAVFFAASTHAAPVKPDVGAGTTNVNTGNNLAGTGTTTDTSGLTDNPPTADVLGGTPLGGKTALPAANTLEQTVGSVLPKRAQVIPPSTVQEANSVASESKNDLTQTAGGVTNGSIGQLTP</sequence>
<feature type="chain" id="PRO_5034385443" evidence="2">
    <location>
        <begin position="21"/>
        <end position="130"/>
    </location>
</feature>
<dbReference type="AlphaFoldDB" id="A0A8H7BQV7"/>
<evidence type="ECO:0000256" key="1">
    <source>
        <dbReference type="SAM" id="MobiDB-lite"/>
    </source>
</evidence>
<comment type="caution">
    <text evidence="3">The sequence shown here is derived from an EMBL/GenBank/DDBJ whole genome shotgun (WGS) entry which is preliminary data.</text>
</comment>
<keyword evidence="2" id="KW-0732">Signal</keyword>
<dbReference type="EMBL" id="JABAYA010000043">
    <property type="protein sequence ID" value="KAF7728116.1"/>
    <property type="molecule type" value="Genomic_DNA"/>
</dbReference>
<proteinExistence type="predicted"/>
<dbReference type="Proteomes" id="UP000605846">
    <property type="component" value="Unassembled WGS sequence"/>
</dbReference>
<reference evidence="3" key="1">
    <citation type="submission" date="2020-01" db="EMBL/GenBank/DDBJ databases">
        <title>Genome Sequencing of Three Apophysomyces-Like Fungal Strains Confirms a Novel Fungal Genus in the Mucoromycota with divergent Burkholderia-like Endosymbiotic Bacteria.</title>
        <authorList>
            <person name="Stajich J.E."/>
            <person name="Macias A.M."/>
            <person name="Carter-House D."/>
            <person name="Lovett B."/>
            <person name="Kasson L.R."/>
            <person name="Berry K."/>
            <person name="Grigoriev I."/>
            <person name="Chang Y."/>
            <person name="Spatafora J."/>
            <person name="Kasson M.T."/>
        </authorList>
    </citation>
    <scope>NUCLEOTIDE SEQUENCE</scope>
    <source>
        <strain evidence="3">NRRL A-21654</strain>
    </source>
</reference>
<keyword evidence="4" id="KW-1185">Reference proteome</keyword>
<name>A0A8H7BQV7_9FUNG</name>
<feature type="signal peptide" evidence="2">
    <location>
        <begin position="1"/>
        <end position="20"/>
    </location>
</feature>
<evidence type="ECO:0000256" key="2">
    <source>
        <dbReference type="SAM" id="SignalP"/>
    </source>
</evidence>
<feature type="region of interest" description="Disordered" evidence="1">
    <location>
        <begin position="96"/>
        <end position="130"/>
    </location>
</feature>
<evidence type="ECO:0000313" key="4">
    <source>
        <dbReference type="Proteomes" id="UP000605846"/>
    </source>
</evidence>
<evidence type="ECO:0000313" key="3">
    <source>
        <dbReference type="EMBL" id="KAF7728116.1"/>
    </source>
</evidence>
<protein>
    <submittedName>
        <fullName evidence="3">Uncharacterized protein</fullName>
    </submittedName>
</protein>
<organism evidence="3 4">
    <name type="scientific">Apophysomyces ossiformis</name>
    <dbReference type="NCBI Taxonomy" id="679940"/>
    <lineage>
        <taxon>Eukaryota</taxon>
        <taxon>Fungi</taxon>
        <taxon>Fungi incertae sedis</taxon>
        <taxon>Mucoromycota</taxon>
        <taxon>Mucoromycotina</taxon>
        <taxon>Mucoromycetes</taxon>
        <taxon>Mucorales</taxon>
        <taxon>Mucorineae</taxon>
        <taxon>Mucoraceae</taxon>
        <taxon>Apophysomyces</taxon>
    </lineage>
</organism>
<feature type="region of interest" description="Disordered" evidence="1">
    <location>
        <begin position="27"/>
        <end position="55"/>
    </location>
</feature>